<dbReference type="HOGENOM" id="CLU_097723_0_0_1"/>
<feature type="compositionally biased region" description="Basic and acidic residues" evidence="1">
    <location>
        <begin position="34"/>
        <end position="43"/>
    </location>
</feature>
<dbReference type="eggNOG" id="ENOG502RXP4">
    <property type="taxonomic scope" value="Eukaryota"/>
</dbReference>
<evidence type="ECO:0000313" key="2">
    <source>
        <dbReference type="EMBL" id="EOY15137.1"/>
    </source>
</evidence>
<proteinExistence type="predicted"/>
<dbReference type="OMA" id="GRDHKFK"/>
<dbReference type="InParanoid" id="A0A061FEK4"/>
<dbReference type="AlphaFoldDB" id="A0A061FEK4"/>
<dbReference type="PANTHER" id="PTHR34779">
    <property type="entry name" value="OS09G0542900 PROTEIN"/>
    <property type="match status" value="1"/>
</dbReference>
<gene>
    <name evidence="2" type="ORF">TCM_034301</name>
</gene>
<evidence type="ECO:0008006" key="4">
    <source>
        <dbReference type="Google" id="ProtNLM"/>
    </source>
</evidence>
<evidence type="ECO:0000256" key="1">
    <source>
        <dbReference type="SAM" id="MobiDB-lite"/>
    </source>
</evidence>
<dbReference type="Proteomes" id="UP000026915">
    <property type="component" value="Chromosome 8"/>
</dbReference>
<dbReference type="InterPro" id="IPR038796">
    <property type="entry name" value="At1g76070-like"/>
</dbReference>
<feature type="region of interest" description="Disordered" evidence="1">
    <location>
        <begin position="26"/>
        <end position="157"/>
    </location>
</feature>
<feature type="compositionally biased region" description="Basic and acidic residues" evidence="1">
    <location>
        <begin position="183"/>
        <end position="196"/>
    </location>
</feature>
<dbReference type="STRING" id="3641.A0A061FEK4"/>
<accession>A0A061FEK4</accession>
<organism evidence="2 3">
    <name type="scientific">Theobroma cacao</name>
    <name type="common">Cacao</name>
    <name type="synonym">Cocoa</name>
    <dbReference type="NCBI Taxonomy" id="3641"/>
    <lineage>
        <taxon>Eukaryota</taxon>
        <taxon>Viridiplantae</taxon>
        <taxon>Streptophyta</taxon>
        <taxon>Embryophyta</taxon>
        <taxon>Tracheophyta</taxon>
        <taxon>Spermatophyta</taxon>
        <taxon>Magnoliopsida</taxon>
        <taxon>eudicotyledons</taxon>
        <taxon>Gunneridae</taxon>
        <taxon>Pentapetalae</taxon>
        <taxon>rosids</taxon>
        <taxon>malvids</taxon>
        <taxon>Malvales</taxon>
        <taxon>Malvaceae</taxon>
        <taxon>Byttnerioideae</taxon>
        <taxon>Theobroma</taxon>
    </lineage>
</organism>
<feature type="compositionally biased region" description="Polar residues" evidence="1">
    <location>
        <begin position="74"/>
        <end position="83"/>
    </location>
</feature>
<protein>
    <recommendedName>
        <fullName evidence="4">Syringolide-induced protein 14-1-1</fullName>
    </recommendedName>
</protein>
<feature type="compositionally biased region" description="Basic residues" evidence="1">
    <location>
        <begin position="91"/>
        <end position="103"/>
    </location>
</feature>
<feature type="compositionally biased region" description="Basic and acidic residues" evidence="1">
    <location>
        <begin position="137"/>
        <end position="150"/>
    </location>
</feature>
<dbReference type="FunCoup" id="A0A061FEK4">
    <property type="interactions" value="332"/>
</dbReference>
<dbReference type="EMBL" id="CM001886">
    <property type="protein sequence ID" value="EOY15137.1"/>
    <property type="molecule type" value="Genomic_DNA"/>
</dbReference>
<name>A0A061FEK4_THECC</name>
<dbReference type="PANTHER" id="PTHR34779:SF10">
    <property type="entry name" value="SYRINGOLIDE-INDUCED PROTEIN 14-1-1"/>
    <property type="match status" value="1"/>
</dbReference>
<reference evidence="2 3" key="1">
    <citation type="journal article" date="2013" name="Genome Biol.">
        <title>The genome sequence of the most widely cultivated cacao type and its use to identify candidate genes regulating pod color.</title>
        <authorList>
            <person name="Motamayor J.C."/>
            <person name="Mockaitis K."/>
            <person name="Schmutz J."/>
            <person name="Haiminen N."/>
            <person name="Iii D.L."/>
            <person name="Cornejo O."/>
            <person name="Findley S.D."/>
            <person name="Zheng P."/>
            <person name="Utro F."/>
            <person name="Royaert S."/>
            <person name="Saski C."/>
            <person name="Jenkins J."/>
            <person name="Podicheti R."/>
            <person name="Zhao M."/>
            <person name="Scheffler B.E."/>
            <person name="Stack J.C."/>
            <person name="Feltus F.A."/>
            <person name="Mustiga G.M."/>
            <person name="Amores F."/>
            <person name="Phillips W."/>
            <person name="Marelli J.P."/>
            <person name="May G.D."/>
            <person name="Shapiro H."/>
            <person name="Ma J."/>
            <person name="Bustamante C.D."/>
            <person name="Schnell R.J."/>
            <person name="Main D."/>
            <person name="Gilbert D."/>
            <person name="Parida L."/>
            <person name="Kuhn D.N."/>
        </authorList>
    </citation>
    <scope>NUCLEOTIDE SEQUENCE [LARGE SCALE GENOMIC DNA]</scope>
    <source>
        <strain evidence="3">cv. Matina 1-6</strain>
    </source>
</reference>
<keyword evidence="3" id="KW-1185">Reference proteome</keyword>
<feature type="region of interest" description="Disordered" evidence="1">
    <location>
        <begin position="183"/>
        <end position="218"/>
    </location>
</feature>
<dbReference type="Gramene" id="EOY15137">
    <property type="protein sequence ID" value="EOY15137"/>
    <property type="gene ID" value="TCM_034301"/>
</dbReference>
<feature type="compositionally biased region" description="Basic and acidic residues" evidence="1">
    <location>
        <begin position="63"/>
        <end position="73"/>
    </location>
</feature>
<evidence type="ECO:0000313" key="3">
    <source>
        <dbReference type="Proteomes" id="UP000026915"/>
    </source>
</evidence>
<sequence length="248" mass="28117">MEKQAKPRNKILKFLPKAASAVSVTFQNPPFSPGRDKRYDNTGKHKAYAGRGFSGPIVSIIPDEARRKSKSETFETQEPTSPKVSCMGQIKQKKNIRKAKRVSRPKELKPVSGSSEEEVKKHASKLKRIFSMAKPARKSETSSKKTELPDRAPSLGQMKRFASGRDAFSNFDWMAQIAPAEADHRDYYSDEERRDSDVEDDDVIIPFSAPMRVGGEMPLQPRKEINLWKRRTMNPPRPLRLNSMVTAN</sequence>